<gene>
    <name evidence="15" type="ordered locus">Tola_1320</name>
</gene>
<dbReference type="GO" id="GO:0050660">
    <property type="term" value="F:flavin adenine dinucleotide binding"/>
    <property type="evidence" value="ECO:0007669"/>
    <property type="project" value="TreeGrafter"/>
</dbReference>
<feature type="domain" description="FAD-binding FR-type" evidence="14">
    <location>
        <begin position="163"/>
        <end position="320"/>
    </location>
</feature>
<organism evidence="15 16">
    <name type="scientific">Tolumonas auensis (strain DSM 9187 / NBRC 110442 / TA 4)</name>
    <dbReference type="NCBI Taxonomy" id="595494"/>
    <lineage>
        <taxon>Bacteria</taxon>
        <taxon>Pseudomonadati</taxon>
        <taxon>Pseudomonadota</taxon>
        <taxon>Gammaproteobacteria</taxon>
        <taxon>Aeromonadales</taxon>
        <taxon>Aeromonadaceae</taxon>
        <taxon>Tolumonas</taxon>
    </lineage>
</organism>
<dbReference type="HOGENOM" id="CLU_003827_19_0_6"/>
<dbReference type="EMBL" id="CP001616">
    <property type="protein sequence ID" value="ACQ92937.1"/>
    <property type="molecule type" value="Genomic_DNA"/>
</dbReference>
<evidence type="ECO:0000313" key="15">
    <source>
        <dbReference type="EMBL" id="ACQ92937.1"/>
    </source>
</evidence>
<dbReference type="SUPFAM" id="SSF52343">
    <property type="entry name" value="Ferredoxin reductase-like, C-terminal NADP-linked domain"/>
    <property type="match status" value="1"/>
</dbReference>
<evidence type="ECO:0000256" key="9">
    <source>
        <dbReference type="ARBA" id="ARBA00023002"/>
    </source>
</evidence>
<reference evidence="16" key="1">
    <citation type="submission" date="2009-05" db="EMBL/GenBank/DDBJ databases">
        <title>Complete sequence of Tolumonas auensis DSM 9187.</title>
        <authorList>
            <consortium name="US DOE Joint Genome Institute"/>
            <person name="Lucas S."/>
            <person name="Copeland A."/>
            <person name="Lapidus A."/>
            <person name="Glavina del Rio T."/>
            <person name="Tice H."/>
            <person name="Bruce D."/>
            <person name="Goodwin L."/>
            <person name="Pitluck S."/>
            <person name="Chertkov O."/>
            <person name="Brettin T."/>
            <person name="Detter J.C."/>
            <person name="Han C."/>
            <person name="Larimer F."/>
            <person name="Land M."/>
            <person name="Hauser L."/>
            <person name="Kyrpides N."/>
            <person name="Mikhailova N."/>
            <person name="Spring S."/>
            <person name="Beller H."/>
        </authorList>
    </citation>
    <scope>NUCLEOTIDE SEQUENCE [LARGE SCALE GENOMIC DNA]</scope>
    <source>
        <strain evidence="16">DSM 9187 / TA4</strain>
    </source>
</reference>
<dbReference type="InterPro" id="IPR017938">
    <property type="entry name" value="Riboflavin_synthase-like_b-brl"/>
</dbReference>
<evidence type="ECO:0000259" key="14">
    <source>
        <dbReference type="PROSITE" id="PS51384"/>
    </source>
</evidence>
<dbReference type="Gene3D" id="3.40.50.80">
    <property type="entry name" value="Nucleotide-binding domain of ferredoxin-NADP reductase (FNR) module"/>
    <property type="match status" value="1"/>
</dbReference>
<evidence type="ECO:0000256" key="13">
    <source>
        <dbReference type="SAM" id="Phobius"/>
    </source>
</evidence>
<comment type="subcellular location">
    <subcellularLocation>
        <location evidence="2">Membrane</location>
        <topology evidence="2">Multi-pass membrane protein</topology>
    </subcellularLocation>
</comment>
<dbReference type="GO" id="GO:0016020">
    <property type="term" value="C:membrane"/>
    <property type="evidence" value="ECO:0007669"/>
    <property type="project" value="UniProtKB-SubCell"/>
</dbReference>
<name>C4LEB6_TOLAT</name>
<keyword evidence="16" id="KW-1185">Reference proteome</keyword>
<keyword evidence="7" id="KW-0274">FAD</keyword>
<dbReference type="CDD" id="cd06198">
    <property type="entry name" value="FNR_like_3"/>
    <property type="match status" value="1"/>
</dbReference>
<dbReference type="Pfam" id="PF00970">
    <property type="entry name" value="FAD_binding_6"/>
    <property type="match status" value="1"/>
</dbReference>
<keyword evidence="9" id="KW-0560">Oxidoreductase</keyword>
<reference evidence="15 16" key="2">
    <citation type="journal article" date="2011" name="Stand. Genomic Sci.">
        <title>Complete genome sequence of Tolumonas auensis type strain (TA 4).</title>
        <authorList>
            <person name="Chertkov O."/>
            <person name="Copeland A."/>
            <person name="Lucas S."/>
            <person name="Lapidus A."/>
            <person name="Berry K.W."/>
            <person name="Detter J.C."/>
            <person name="Del Rio T.G."/>
            <person name="Hammon N."/>
            <person name="Dalin E."/>
            <person name="Tice H."/>
            <person name="Pitluck S."/>
            <person name="Richardson P."/>
            <person name="Bruce D."/>
            <person name="Goodwin L."/>
            <person name="Han C."/>
            <person name="Tapia R."/>
            <person name="Saunders E."/>
            <person name="Schmutz J."/>
            <person name="Brettin T."/>
            <person name="Larimer F."/>
            <person name="Land M."/>
            <person name="Hauser L."/>
            <person name="Spring S."/>
            <person name="Rohde M."/>
            <person name="Kyrpides N.C."/>
            <person name="Ivanova N."/>
            <person name="Goker M."/>
            <person name="Beller H.R."/>
            <person name="Klenk H.P."/>
            <person name="Woyke T."/>
        </authorList>
    </citation>
    <scope>NUCLEOTIDE SEQUENCE [LARGE SCALE GENOMIC DNA]</scope>
    <source>
        <strain evidence="16">DSM 9187 / TA4</strain>
    </source>
</reference>
<dbReference type="GO" id="GO:0051537">
    <property type="term" value="F:2 iron, 2 sulfur cluster binding"/>
    <property type="evidence" value="ECO:0007669"/>
    <property type="project" value="UniProtKB-KW"/>
</dbReference>
<evidence type="ECO:0000256" key="5">
    <source>
        <dbReference type="ARBA" id="ARBA00022714"/>
    </source>
</evidence>
<dbReference type="eggNOG" id="COG4097">
    <property type="taxonomic scope" value="Bacteria"/>
</dbReference>
<evidence type="ECO:0000256" key="6">
    <source>
        <dbReference type="ARBA" id="ARBA00022723"/>
    </source>
</evidence>
<proteinExistence type="predicted"/>
<dbReference type="Gene3D" id="2.40.30.10">
    <property type="entry name" value="Translation factors"/>
    <property type="match status" value="1"/>
</dbReference>
<keyword evidence="5" id="KW-0001">2Fe-2S</keyword>
<protein>
    <submittedName>
        <fullName evidence="15">Ferric reductase domain protein transmembrane component domain protein</fullName>
    </submittedName>
</protein>
<evidence type="ECO:0000256" key="10">
    <source>
        <dbReference type="ARBA" id="ARBA00023004"/>
    </source>
</evidence>
<dbReference type="Proteomes" id="UP000009073">
    <property type="component" value="Chromosome"/>
</dbReference>
<feature type="transmembrane region" description="Helical" evidence="13">
    <location>
        <begin position="194"/>
        <end position="215"/>
    </location>
</feature>
<keyword evidence="6" id="KW-0479">Metal-binding</keyword>
<dbReference type="AlphaFoldDB" id="C4LEB6"/>
<dbReference type="PROSITE" id="PS51384">
    <property type="entry name" value="FAD_FR"/>
    <property type="match status" value="1"/>
</dbReference>
<feature type="transmembrane region" description="Helical" evidence="13">
    <location>
        <begin position="139"/>
        <end position="156"/>
    </location>
</feature>
<dbReference type="InterPro" id="IPR013130">
    <property type="entry name" value="Fe3_Rdtase_TM_dom"/>
</dbReference>
<keyword evidence="4 13" id="KW-0812">Transmembrane</keyword>
<keyword evidence="12 13" id="KW-0472">Membrane</keyword>
<evidence type="ECO:0000256" key="8">
    <source>
        <dbReference type="ARBA" id="ARBA00022989"/>
    </source>
</evidence>
<accession>C4LEB6</accession>
<dbReference type="GO" id="GO:0046872">
    <property type="term" value="F:metal ion binding"/>
    <property type="evidence" value="ECO:0007669"/>
    <property type="project" value="UniProtKB-KW"/>
</dbReference>
<dbReference type="InterPro" id="IPR039261">
    <property type="entry name" value="FNR_nucleotide-bd"/>
</dbReference>
<dbReference type="InterPro" id="IPR008333">
    <property type="entry name" value="Cbr1-like_FAD-bd_dom"/>
</dbReference>
<dbReference type="OrthoDB" id="9796486at2"/>
<evidence type="ECO:0000256" key="2">
    <source>
        <dbReference type="ARBA" id="ARBA00004141"/>
    </source>
</evidence>
<dbReference type="GO" id="GO:0016491">
    <property type="term" value="F:oxidoreductase activity"/>
    <property type="evidence" value="ECO:0007669"/>
    <property type="project" value="UniProtKB-KW"/>
</dbReference>
<keyword evidence="11" id="KW-0411">Iron-sulfur</keyword>
<dbReference type="SFLD" id="SFLDG01168">
    <property type="entry name" value="Ferric_reductase_subgroup_(FRE"/>
    <property type="match status" value="1"/>
</dbReference>
<dbReference type="SFLD" id="SFLDS00052">
    <property type="entry name" value="Ferric_Reductase_Domain"/>
    <property type="match status" value="1"/>
</dbReference>
<evidence type="ECO:0000256" key="1">
    <source>
        <dbReference type="ARBA" id="ARBA00001974"/>
    </source>
</evidence>
<keyword evidence="3" id="KW-0285">Flavoprotein</keyword>
<dbReference type="InterPro" id="IPR017927">
    <property type="entry name" value="FAD-bd_FR_type"/>
</dbReference>
<feature type="transmembrane region" description="Helical" evidence="13">
    <location>
        <begin position="40"/>
        <end position="60"/>
    </location>
</feature>
<dbReference type="InterPro" id="IPR050415">
    <property type="entry name" value="MRET"/>
</dbReference>
<evidence type="ECO:0000256" key="7">
    <source>
        <dbReference type="ARBA" id="ARBA00022827"/>
    </source>
</evidence>
<keyword evidence="8 13" id="KW-1133">Transmembrane helix</keyword>
<evidence type="ECO:0000256" key="12">
    <source>
        <dbReference type="ARBA" id="ARBA00023136"/>
    </source>
</evidence>
<evidence type="ECO:0000256" key="3">
    <source>
        <dbReference type="ARBA" id="ARBA00022630"/>
    </source>
</evidence>
<evidence type="ECO:0000313" key="16">
    <source>
        <dbReference type="Proteomes" id="UP000009073"/>
    </source>
</evidence>
<dbReference type="SUPFAM" id="SSF63380">
    <property type="entry name" value="Riboflavin synthase domain-like"/>
    <property type="match status" value="1"/>
</dbReference>
<dbReference type="RefSeq" id="WP_012729536.1">
    <property type="nucleotide sequence ID" value="NC_012691.1"/>
</dbReference>
<dbReference type="PANTHER" id="PTHR47354">
    <property type="entry name" value="NADH OXIDOREDUCTASE HCR"/>
    <property type="match status" value="1"/>
</dbReference>
<dbReference type="Pfam" id="PF01794">
    <property type="entry name" value="Ferric_reduct"/>
    <property type="match status" value="1"/>
</dbReference>
<dbReference type="STRING" id="595494.Tola_1320"/>
<feature type="transmembrane region" description="Helical" evidence="13">
    <location>
        <begin position="81"/>
        <end position="97"/>
    </location>
</feature>
<comment type="cofactor">
    <cofactor evidence="1">
        <name>FAD</name>
        <dbReference type="ChEBI" id="CHEBI:57692"/>
    </cofactor>
</comment>
<evidence type="ECO:0000256" key="4">
    <source>
        <dbReference type="ARBA" id="ARBA00022692"/>
    </source>
</evidence>
<keyword evidence="10" id="KW-0408">Iron</keyword>
<dbReference type="PRINTS" id="PR00410">
    <property type="entry name" value="PHEHYDRXLASE"/>
</dbReference>
<dbReference type="KEGG" id="tau:Tola_1320"/>
<evidence type="ECO:0000256" key="11">
    <source>
        <dbReference type="ARBA" id="ARBA00023014"/>
    </source>
</evidence>
<feature type="transmembrane region" description="Helical" evidence="13">
    <location>
        <begin position="168"/>
        <end position="188"/>
    </location>
</feature>
<sequence length="444" mass="50196">MRNIKRSFVLLLVFFCLLWWFADQTEWSAIPNFFGWRALLMQFSGVLGIGVMSVAMVLAVRPVVFEPYLGGLDKMYRLHKWLGISGLIIALSHWLISEAPKWLVGLGLLERPVRGARASLPGDAVQQFFLSQRSLAEEIGKWAFYAAVILMVLALVKRFPYRHFFKTHRLLAVTYLALVWHSVILLKFDYWSGPLGPVMAVLMAAGCIASVMVLFRRVAAGRQVVGEVAAVRYHEALSVMEVDIACKGRWAGHQSGQFAFLTLHEEEGPHPYTISSTWEDDGRITFIIKALGDYTRTLPERVQIGDVVKLEGPYGQFNFQGRQKRQIWIGGGIGITPFISRMKELARKSDGKTIDLFHTTTVYDPHAIGLLENDAKAAKVRLHVLWDERDGRLNAARITELVPGWQDADIWFCGPAGFGQALKKDLIAMGFSENRFHQELFEMR</sequence>
<dbReference type="PANTHER" id="PTHR47354:SF8">
    <property type="entry name" value="1,2-PHENYLACETYL-COA EPOXIDASE, SUBUNIT E"/>
    <property type="match status" value="1"/>
</dbReference>